<dbReference type="AlphaFoldDB" id="A0A0S3EWE6"/>
<dbReference type="InterPro" id="IPR008136">
    <property type="entry name" value="CinA_C"/>
</dbReference>
<dbReference type="InterPro" id="IPR036653">
    <property type="entry name" value="CinA-like_C"/>
</dbReference>
<evidence type="ECO:0000313" key="2">
    <source>
        <dbReference type="EMBL" id="ALR19772.1"/>
    </source>
</evidence>
<dbReference type="KEGG" id="sbd:ATN00_05040"/>
<reference evidence="2 3" key="1">
    <citation type="submission" date="2015-11" db="EMBL/GenBank/DDBJ databases">
        <title>A Two-component Flavoprotein Monooxygenase System MeaXY Responsible for para-Hydroxylation of 2-Methyl-6-ethylaniline and 2,6-Diethylaniline in Sphingobium baderi DE-13.</title>
        <authorList>
            <person name="Cheng M."/>
            <person name="Meng Q."/>
            <person name="Yang Y."/>
            <person name="Chu C."/>
            <person name="Yan X."/>
            <person name="He J."/>
            <person name="Li S."/>
        </authorList>
    </citation>
    <scope>NUCLEOTIDE SEQUENCE [LARGE SCALE GENOMIC DNA]</scope>
    <source>
        <strain evidence="2 3">DE-13</strain>
    </source>
</reference>
<dbReference type="Gene3D" id="3.90.950.20">
    <property type="entry name" value="CinA-like"/>
    <property type="match status" value="1"/>
</dbReference>
<organism evidence="2 3">
    <name type="scientific">Sphingobium baderi</name>
    <dbReference type="NCBI Taxonomy" id="1332080"/>
    <lineage>
        <taxon>Bacteria</taxon>
        <taxon>Pseudomonadati</taxon>
        <taxon>Pseudomonadota</taxon>
        <taxon>Alphaproteobacteria</taxon>
        <taxon>Sphingomonadales</taxon>
        <taxon>Sphingomonadaceae</taxon>
        <taxon>Sphingobium</taxon>
    </lineage>
</organism>
<dbReference type="RefSeq" id="WP_062062885.1">
    <property type="nucleotide sequence ID" value="NZ_CP013264.1"/>
</dbReference>
<accession>A0A0S3EWE6</accession>
<proteinExistence type="predicted"/>
<protein>
    <recommendedName>
        <fullName evidence="1">CinA C-terminal domain-containing protein</fullName>
    </recommendedName>
</protein>
<dbReference type="Pfam" id="PF02464">
    <property type="entry name" value="CinA"/>
    <property type="match status" value="1"/>
</dbReference>
<keyword evidence="3" id="KW-1185">Reference proteome</keyword>
<dbReference type="STRING" id="1332080.ATN00_05040"/>
<dbReference type="EMBL" id="CP013264">
    <property type="protein sequence ID" value="ALR19772.1"/>
    <property type="molecule type" value="Genomic_DNA"/>
</dbReference>
<name>A0A0S3EWE6_9SPHN</name>
<sequence length="151" mass="16257">MEPLVDHLPEDIDVLARRLLEEACRRHLTLATAESCTGGLIGAVLTDVEGTSHAFERGFIVYSDEAKASLLGIPRKSIDGGRGKPAYRAGDGEMPSEGMFAQCRRPQCRKTDVDLVALRDQLLARKEELLAQAKAGGLPLAKPNAVHLIAA</sequence>
<evidence type="ECO:0000313" key="3">
    <source>
        <dbReference type="Proteomes" id="UP000056968"/>
    </source>
</evidence>
<dbReference type="Proteomes" id="UP000056968">
    <property type="component" value="Chromosome"/>
</dbReference>
<gene>
    <name evidence="2" type="ORF">ATN00_05040</name>
</gene>
<evidence type="ECO:0000259" key="1">
    <source>
        <dbReference type="Pfam" id="PF02464"/>
    </source>
</evidence>
<feature type="domain" description="CinA C-terminal" evidence="1">
    <location>
        <begin position="15"/>
        <end position="79"/>
    </location>
</feature>
<dbReference type="SUPFAM" id="SSF142433">
    <property type="entry name" value="CinA-like"/>
    <property type="match status" value="1"/>
</dbReference>